<name>A0A3B0UJI1_9ZZZZ</name>
<reference evidence="1" key="1">
    <citation type="submission" date="2018-06" db="EMBL/GenBank/DDBJ databases">
        <authorList>
            <person name="Zhirakovskaya E."/>
        </authorList>
    </citation>
    <scope>NUCLEOTIDE SEQUENCE</scope>
</reference>
<organism evidence="1">
    <name type="scientific">hydrothermal vent metagenome</name>
    <dbReference type="NCBI Taxonomy" id="652676"/>
    <lineage>
        <taxon>unclassified sequences</taxon>
        <taxon>metagenomes</taxon>
        <taxon>ecological metagenomes</taxon>
    </lineage>
</organism>
<dbReference type="EMBL" id="UOES01000410">
    <property type="protein sequence ID" value="VAW28493.1"/>
    <property type="molecule type" value="Genomic_DNA"/>
</dbReference>
<dbReference type="Gene3D" id="3.30.2310.20">
    <property type="entry name" value="RelE-like"/>
    <property type="match status" value="1"/>
</dbReference>
<accession>A0A3B0UJI1</accession>
<gene>
    <name evidence="1" type="ORF">MNBD_BACTEROID06-427</name>
</gene>
<dbReference type="InterPro" id="IPR035093">
    <property type="entry name" value="RelE/ParE_toxin_dom_sf"/>
</dbReference>
<dbReference type="AlphaFoldDB" id="A0A3B0UJI1"/>
<protein>
    <recommendedName>
        <fullName evidence="2">Death on curing protein, Doc toxin</fullName>
    </recommendedName>
</protein>
<proteinExistence type="predicted"/>
<evidence type="ECO:0008006" key="2">
    <source>
        <dbReference type="Google" id="ProtNLM"/>
    </source>
</evidence>
<evidence type="ECO:0000313" key="1">
    <source>
        <dbReference type="EMBL" id="VAW28493.1"/>
    </source>
</evidence>
<sequence>MKVIYTEQSLDSLEESLHFLIEEQELPLEKVLAIKTQLLDRADSLVTYSKTGQIEEYLEHLDKEHRRLIEGYFKIIYRIEGELIYITDFFDTRQNPEKMKG</sequence>